<evidence type="ECO:0000313" key="2">
    <source>
        <dbReference type="EMBL" id="KIM76785.1"/>
    </source>
</evidence>
<feature type="transmembrane region" description="Helical" evidence="1">
    <location>
        <begin position="139"/>
        <end position="161"/>
    </location>
</feature>
<sequence>MSRWVFGNYLSGGFRLFNAEECSTLVAFTSFEKIDSQDHISYKPSLIWPLSLRSHNDQTFCRNAMVLLVISWNPLEIFSLALWANTKQELSNTSAPNIDNALGALFLGNIAAAILYGVTCVQMSIYFQNYSDDKLMLKVVFLWMCDTVHLALITHSTYFYAVKTFTNPAALQHPTPTISTHHHNLYQQPYDSICVRSSAVEIEW</sequence>
<proteinExistence type="predicted"/>
<dbReference type="AlphaFoldDB" id="A0A0C3EW89"/>
<accession>A0A0C3EW89</accession>
<dbReference type="InParanoid" id="A0A0C3EW89"/>
<evidence type="ECO:0000313" key="3">
    <source>
        <dbReference type="Proteomes" id="UP000054166"/>
    </source>
</evidence>
<keyword evidence="1" id="KW-0472">Membrane</keyword>
<gene>
    <name evidence="2" type="ORF">PILCRDRAFT_636995</name>
</gene>
<reference evidence="3" key="2">
    <citation type="submission" date="2015-01" db="EMBL/GenBank/DDBJ databases">
        <title>Evolutionary Origins and Diversification of the Mycorrhizal Mutualists.</title>
        <authorList>
            <consortium name="DOE Joint Genome Institute"/>
            <consortium name="Mycorrhizal Genomics Consortium"/>
            <person name="Kohler A."/>
            <person name="Kuo A."/>
            <person name="Nagy L.G."/>
            <person name="Floudas D."/>
            <person name="Copeland A."/>
            <person name="Barry K.W."/>
            <person name="Cichocki N."/>
            <person name="Veneault-Fourrey C."/>
            <person name="LaButti K."/>
            <person name="Lindquist E.A."/>
            <person name="Lipzen A."/>
            <person name="Lundell T."/>
            <person name="Morin E."/>
            <person name="Murat C."/>
            <person name="Riley R."/>
            <person name="Ohm R."/>
            <person name="Sun H."/>
            <person name="Tunlid A."/>
            <person name="Henrissat B."/>
            <person name="Grigoriev I.V."/>
            <person name="Hibbett D.S."/>
            <person name="Martin F."/>
        </authorList>
    </citation>
    <scope>NUCLEOTIDE SEQUENCE [LARGE SCALE GENOMIC DNA]</scope>
    <source>
        <strain evidence="3">F 1598</strain>
    </source>
</reference>
<feature type="transmembrane region" description="Helical" evidence="1">
    <location>
        <begin position="104"/>
        <end position="127"/>
    </location>
</feature>
<dbReference type="OrthoDB" id="2535105at2759"/>
<keyword evidence="1" id="KW-1133">Transmembrane helix</keyword>
<keyword evidence="3" id="KW-1185">Reference proteome</keyword>
<dbReference type="EMBL" id="KN833031">
    <property type="protein sequence ID" value="KIM76785.1"/>
    <property type="molecule type" value="Genomic_DNA"/>
</dbReference>
<dbReference type="PANTHER" id="PTHR40465">
    <property type="entry name" value="CHROMOSOME 1, WHOLE GENOME SHOTGUN SEQUENCE"/>
    <property type="match status" value="1"/>
</dbReference>
<keyword evidence="1" id="KW-0812">Transmembrane</keyword>
<feature type="transmembrane region" description="Helical" evidence="1">
    <location>
        <begin position="64"/>
        <end position="84"/>
    </location>
</feature>
<dbReference type="HOGENOM" id="CLU_1343719_0_0_1"/>
<dbReference type="Proteomes" id="UP000054166">
    <property type="component" value="Unassembled WGS sequence"/>
</dbReference>
<protein>
    <submittedName>
        <fullName evidence="2">Uncharacterized protein</fullName>
    </submittedName>
</protein>
<dbReference type="PANTHER" id="PTHR40465:SF1">
    <property type="entry name" value="DUF6534 DOMAIN-CONTAINING PROTEIN"/>
    <property type="match status" value="1"/>
</dbReference>
<name>A0A0C3EW89_PILCF</name>
<reference evidence="2 3" key="1">
    <citation type="submission" date="2014-04" db="EMBL/GenBank/DDBJ databases">
        <authorList>
            <consortium name="DOE Joint Genome Institute"/>
            <person name="Kuo A."/>
            <person name="Tarkka M."/>
            <person name="Buscot F."/>
            <person name="Kohler A."/>
            <person name="Nagy L.G."/>
            <person name="Floudas D."/>
            <person name="Copeland A."/>
            <person name="Barry K.W."/>
            <person name="Cichocki N."/>
            <person name="Veneault-Fourrey C."/>
            <person name="LaButti K."/>
            <person name="Lindquist E.A."/>
            <person name="Lipzen A."/>
            <person name="Lundell T."/>
            <person name="Morin E."/>
            <person name="Murat C."/>
            <person name="Sun H."/>
            <person name="Tunlid A."/>
            <person name="Henrissat B."/>
            <person name="Grigoriev I.V."/>
            <person name="Hibbett D.S."/>
            <person name="Martin F."/>
            <person name="Nordberg H.P."/>
            <person name="Cantor M.N."/>
            <person name="Hua S.X."/>
        </authorList>
    </citation>
    <scope>NUCLEOTIDE SEQUENCE [LARGE SCALE GENOMIC DNA]</scope>
    <source>
        <strain evidence="2 3">F 1598</strain>
    </source>
</reference>
<evidence type="ECO:0000256" key="1">
    <source>
        <dbReference type="SAM" id="Phobius"/>
    </source>
</evidence>
<organism evidence="2 3">
    <name type="scientific">Piloderma croceum (strain F 1598)</name>
    <dbReference type="NCBI Taxonomy" id="765440"/>
    <lineage>
        <taxon>Eukaryota</taxon>
        <taxon>Fungi</taxon>
        <taxon>Dikarya</taxon>
        <taxon>Basidiomycota</taxon>
        <taxon>Agaricomycotina</taxon>
        <taxon>Agaricomycetes</taxon>
        <taxon>Agaricomycetidae</taxon>
        <taxon>Atheliales</taxon>
        <taxon>Atheliaceae</taxon>
        <taxon>Piloderma</taxon>
    </lineage>
</organism>
<dbReference type="STRING" id="765440.A0A0C3EW89"/>